<protein>
    <submittedName>
        <fullName evidence="3">Uncharacterized protein</fullName>
    </submittedName>
</protein>
<organism evidence="2 3">
    <name type="scientific">Macrostomum lignano</name>
    <dbReference type="NCBI Taxonomy" id="282301"/>
    <lineage>
        <taxon>Eukaryota</taxon>
        <taxon>Metazoa</taxon>
        <taxon>Spiralia</taxon>
        <taxon>Lophotrochozoa</taxon>
        <taxon>Platyhelminthes</taxon>
        <taxon>Rhabditophora</taxon>
        <taxon>Macrostomorpha</taxon>
        <taxon>Macrostomida</taxon>
        <taxon>Macrostomidae</taxon>
        <taxon>Macrostomum</taxon>
    </lineage>
</organism>
<feature type="region of interest" description="Disordered" evidence="1">
    <location>
        <begin position="1"/>
        <end position="46"/>
    </location>
</feature>
<name>A0A1I8F5P4_9PLAT</name>
<dbReference type="AlphaFoldDB" id="A0A1I8F5P4"/>
<feature type="compositionally biased region" description="Low complexity" evidence="1">
    <location>
        <begin position="94"/>
        <end position="125"/>
    </location>
</feature>
<evidence type="ECO:0000313" key="3">
    <source>
        <dbReference type="WBParaSite" id="maker-unitig_20232-snap-gene-0.3-mRNA-1"/>
    </source>
</evidence>
<sequence length="132" mass="13753">MFLAVSAGQRPSRRGTSRRTNSSCSPTRMSRVSAGGSRQPQPASSTFSLRAVASILEVAGPSLPGWLHQRIGRRVARCTWKSGLHLPAPHQPCRSSARVRAGSRSAGGARQAAAGTARTASAAATPKRLPAV</sequence>
<keyword evidence="2" id="KW-1185">Reference proteome</keyword>
<feature type="compositionally biased region" description="Polar residues" evidence="1">
    <location>
        <begin position="26"/>
        <end position="46"/>
    </location>
</feature>
<evidence type="ECO:0000256" key="1">
    <source>
        <dbReference type="SAM" id="MobiDB-lite"/>
    </source>
</evidence>
<feature type="region of interest" description="Disordered" evidence="1">
    <location>
        <begin position="84"/>
        <end position="132"/>
    </location>
</feature>
<accession>A0A1I8F5P4</accession>
<reference evidence="3" key="1">
    <citation type="submission" date="2016-11" db="UniProtKB">
        <authorList>
            <consortium name="WormBaseParasite"/>
        </authorList>
    </citation>
    <scope>IDENTIFICATION</scope>
</reference>
<dbReference type="WBParaSite" id="maker-unitig_20232-snap-gene-0.3-mRNA-1">
    <property type="protein sequence ID" value="maker-unitig_20232-snap-gene-0.3-mRNA-1"/>
    <property type="gene ID" value="maker-unitig_20232-snap-gene-0.3"/>
</dbReference>
<dbReference type="Proteomes" id="UP000095280">
    <property type="component" value="Unplaced"/>
</dbReference>
<evidence type="ECO:0000313" key="2">
    <source>
        <dbReference type="Proteomes" id="UP000095280"/>
    </source>
</evidence>
<proteinExistence type="predicted"/>